<sequence length="289" mass="32621">MAAKADDDPPAYHTVYPGRSLTTKSTTPPRTEEEEGEEKVEKRLKEVKQESKTPKDIDVKKEDEESRLHRGCSRDDLTKTTRGIIKQASDMTQGAQDALVEFCNKTTAHGFNHIVKEEQHLLLRLFWLFVTMTGLVLLLSACYDVTYSALVTRRPSTQVIYHDLHSSEYNVSKTLASYLQLAIRGPDVANPWFDSRRREVLNDELDDYLKVNNLTLSEMVTLLSPSCEEVIVGCFSPRKDRYSNECCRDLFSPTITTLGLCYTTLTQGATLHLNQSITGLIGGHRILSC</sequence>
<gene>
    <name evidence="15" type="primary">Asic2-L1</name>
    <name evidence="15" type="ORF">Hamer_G021526</name>
</gene>
<evidence type="ECO:0000256" key="8">
    <source>
        <dbReference type="ARBA" id="ARBA00023065"/>
    </source>
</evidence>
<keyword evidence="7" id="KW-0915">Sodium</keyword>
<organism evidence="15 16">
    <name type="scientific">Homarus americanus</name>
    <name type="common">American lobster</name>
    <dbReference type="NCBI Taxonomy" id="6706"/>
    <lineage>
        <taxon>Eukaryota</taxon>
        <taxon>Metazoa</taxon>
        <taxon>Ecdysozoa</taxon>
        <taxon>Arthropoda</taxon>
        <taxon>Crustacea</taxon>
        <taxon>Multicrustacea</taxon>
        <taxon>Malacostraca</taxon>
        <taxon>Eumalacostraca</taxon>
        <taxon>Eucarida</taxon>
        <taxon>Decapoda</taxon>
        <taxon>Pleocyemata</taxon>
        <taxon>Astacidea</taxon>
        <taxon>Nephropoidea</taxon>
        <taxon>Nephropidae</taxon>
        <taxon>Homarus</taxon>
    </lineage>
</organism>
<dbReference type="InterPro" id="IPR001873">
    <property type="entry name" value="ENaC"/>
</dbReference>
<evidence type="ECO:0000256" key="10">
    <source>
        <dbReference type="ARBA" id="ARBA00023201"/>
    </source>
</evidence>
<name>A0A8J5K6D8_HOMAM</name>
<keyword evidence="6 14" id="KW-1133">Transmembrane helix</keyword>
<feature type="transmembrane region" description="Helical" evidence="14">
    <location>
        <begin position="121"/>
        <end position="141"/>
    </location>
</feature>
<protein>
    <submittedName>
        <fullName evidence="15">Putative acid-sensing ion channel 2-like 1</fullName>
    </submittedName>
</protein>
<evidence type="ECO:0000256" key="2">
    <source>
        <dbReference type="ARBA" id="ARBA00007193"/>
    </source>
</evidence>
<keyword evidence="10 12" id="KW-0739">Sodium transport</keyword>
<proteinExistence type="inferred from homology"/>
<comment type="subcellular location">
    <subcellularLocation>
        <location evidence="1">Membrane</location>
        <topology evidence="1">Multi-pass membrane protein</topology>
    </subcellularLocation>
</comment>
<evidence type="ECO:0000256" key="1">
    <source>
        <dbReference type="ARBA" id="ARBA00004141"/>
    </source>
</evidence>
<dbReference type="GO" id="GO:0005272">
    <property type="term" value="F:sodium channel activity"/>
    <property type="evidence" value="ECO:0007669"/>
    <property type="project" value="UniProtKB-KW"/>
</dbReference>
<evidence type="ECO:0000256" key="13">
    <source>
        <dbReference type="SAM" id="MobiDB-lite"/>
    </source>
</evidence>
<evidence type="ECO:0000256" key="14">
    <source>
        <dbReference type="SAM" id="Phobius"/>
    </source>
</evidence>
<keyword evidence="8 12" id="KW-0406">Ion transport</keyword>
<feature type="region of interest" description="Disordered" evidence="13">
    <location>
        <begin position="1"/>
        <end position="67"/>
    </location>
</feature>
<evidence type="ECO:0000256" key="12">
    <source>
        <dbReference type="RuleBase" id="RU000679"/>
    </source>
</evidence>
<evidence type="ECO:0000256" key="11">
    <source>
        <dbReference type="ARBA" id="ARBA00023303"/>
    </source>
</evidence>
<keyword evidence="11 12" id="KW-0407">Ion channel</keyword>
<keyword evidence="3 12" id="KW-0813">Transport</keyword>
<evidence type="ECO:0000256" key="9">
    <source>
        <dbReference type="ARBA" id="ARBA00023136"/>
    </source>
</evidence>
<evidence type="ECO:0000256" key="3">
    <source>
        <dbReference type="ARBA" id="ARBA00022448"/>
    </source>
</evidence>
<accession>A0A8J5K6D8</accession>
<keyword evidence="4 12" id="KW-0894">Sodium channel</keyword>
<keyword evidence="16" id="KW-1185">Reference proteome</keyword>
<dbReference type="AlphaFoldDB" id="A0A8J5K6D8"/>
<feature type="compositionally biased region" description="Basic and acidic residues" evidence="13">
    <location>
        <begin position="39"/>
        <end position="67"/>
    </location>
</feature>
<dbReference type="EMBL" id="JAHLQT010019984">
    <property type="protein sequence ID" value="KAG7168611.1"/>
    <property type="molecule type" value="Genomic_DNA"/>
</dbReference>
<evidence type="ECO:0000256" key="6">
    <source>
        <dbReference type="ARBA" id="ARBA00022989"/>
    </source>
</evidence>
<dbReference type="GO" id="GO:0016020">
    <property type="term" value="C:membrane"/>
    <property type="evidence" value="ECO:0007669"/>
    <property type="project" value="UniProtKB-SubCell"/>
</dbReference>
<dbReference type="Pfam" id="PF00858">
    <property type="entry name" value="ASC"/>
    <property type="match status" value="2"/>
</dbReference>
<evidence type="ECO:0000256" key="5">
    <source>
        <dbReference type="ARBA" id="ARBA00022692"/>
    </source>
</evidence>
<evidence type="ECO:0000256" key="7">
    <source>
        <dbReference type="ARBA" id="ARBA00023053"/>
    </source>
</evidence>
<comment type="caution">
    <text evidence="15">The sequence shown here is derived from an EMBL/GenBank/DDBJ whole genome shotgun (WGS) entry which is preliminary data.</text>
</comment>
<keyword evidence="9 14" id="KW-0472">Membrane</keyword>
<evidence type="ECO:0000313" key="15">
    <source>
        <dbReference type="EMBL" id="KAG7168611.1"/>
    </source>
</evidence>
<reference evidence="15" key="1">
    <citation type="journal article" date="2021" name="Sci. Adv.">
        <title>The American lobster genome reveals insights on longevity, neural, and immune adaptations.</title>
        <authorList>
            <person name="Polinski J.M."/>
            <person name="Zimin A.V."/>
            <person name="Clark K.F."/>
            <person name="Kohn A.B."/>
            <person name="Sadowski N."/>
            <person name="Timp W."/>
            <person name="Ptitsyn A."/>
            <person name="Khanna P."/>
            <person name="Romanova D.Y."/>
            <person name="Williams P."/>
            <person name="Greenwood S.J."/>
            <person name="Moroz L.L."/>
            <person name="Walt D.R."/>
            <person name="Bodnar A.G."/>
        </authorList>
    </citation>
    <scope>NUCLEOTIDE SEQUENCE</scope>
    <source>
        <strain evidence="15">GMGI-L3</strain>
    </source>
</reference>
<feature type="compositionally biased region" description="Low complexity" evidence="13">
    <location>
        <begin position="20"/>
        <end position="29"/>
    </location>
</feature>
<comment type="similarity">
    <text evidence="2 12">Belongs to the amiloride-sensitive sodium channel (TC 1.A.6) family.</text>
</comment>
<dbReference type="Proteomes" id="UP000747542">
    <property type="component" value="Unassembled WGS sequence"/>
</dbReference>
<evidence type="ECO:0000313" key="16">
    <source>
        <dbReference type="Proteomes" id="UP000747542"/>
    </source>
</evidence>
<keyword evidence="5 12" id="KW-0812">Transmembrane</keyword>
<evidence type="ECO:0000256" key="4">
    <source>
        <dbReference type="ARBA" id="ARBA00022461"/>
    </source>
</evidence>